<dbReference type="KEGG" id="bsa:Bacsa_3683"/>
<keyword evidence="2" id="KW-0614">Plasmid</keyword>
<feature type="signal peptide" evidence="1">
    <location>
        <begin position="1"/>
        <end position="26"/>
    </location>
</feature>
<accession>F0R983</accession>
<sequence length="226" mass="24445">MKKCNFFLAFGLVLTLSLGVSSCSQDDVLEVNEQKGNVALCTTRAEANMVLSKYLELNNEQYTLSISAEEAEKLGVPFGLYEDAQRELSITNALIQKLKNDPNTILELTDPKVAPKSRSNWDTPSLYSAPTGTLRTNGQEEAISGFVWAPSGTKGIEFLCRANAALTPLYNCKTYSSGAWQSKSAIGALGVNTTIQVPLYVSNDNIRVAFSTSDSNGGTATYQGYN</sequence>
<protein>
    <recommendedName>
        <fullName evidence="4">Lipoprotein</fullName>
    </recommendedName>
</protein>
<keyword evidence="1" id="KW-0732">Signal</keyword>
<reference evidence="2 3" key="2">
    <citation type="submission" date="2011-02" db="EMBL/GenBank/DDBJ databases">
        <title>The complete sequence of plasmid1 of Bacteroides salanitronis DSM 18170.</title>
        <authorList>
            <consortium name="US DOE Joint Genome Institute (JGI-PGF)"/>
            <person name="Lucas S."/>
            <person name="Copeland A."/>
            <person name="Lapidus A."/>
            <person name="Goodwin L."/>
            <person name="Pitluck S."/>
            <person name="Kyrpides N."/>
            <person name="Mavromatis K."/>
            <person name="Ivanova N."/>
            <person name="Mikhailova N."/>
            <person name="Teshima H."/>
            <person name="Misra M."/>
            <person name="Detter J.C."/>
            <person name="Han C."/>
            <person name="Larimer F."/>
            <person name="Land M."/>
            <person name="Hauser L."/>
            <person name="Markowitz V."/>
            <person name="Cheng J.-F."/>
            <person name="Hugenholtz P."/>
            <person name="Woyke T."/>
            <person name="Wu D."/>
            <person name="Gronow S."/>
            <person name="Wellnitz S."/>
            <person name="Brambilla E."/>
            <person name="Klenk H.-P."/>
            <person name="Eisen J.A."/>
        </authorList>
    </citation>
    <scope>NUCLEOTIDE SEQUENCE [LARGE SCALE GENOMIC DNA]</scope>
    <source>
        <strain evidence="2 3">DSM 18170</strain>
        <plasmid evidence="2 3">pBACSA01</plasmid>
    </source>
</reference>
<evidence type="ECO:0000313" key="3">
    <source>
        <dbReference type="Proteomes" id="UP000007486"/>
    </source>
</evidence>
<dbReference type="PROSITE" id="PS51257">
    <property type="entry name" value="PROKAR_LIPOPROTEIN"/>
    <property type="match status" value="1"/>
</dbReference>
<dbReference type="Proteomes" id="UP000007486">
    <property type="component" value="Plasmid pBACSA01"/>
</dbReference>
<evidence type="ECO:0000313" key="2">
    <source>
        <dbReference type="EMBL" id="ADY38204.1"/>
    </source>
</evidence>
<feature type="chain" id="PRO_5003255002" description="Lipoprotein" evidence="1">
    <location>
        <begin position="27"/>
        <end position="226"/>
    </location>
</feature>
<evidence type="ECO:0000256" key="1">
    <source>
        <dbReference type="SAM" id="SignalP"/>
    </source>
</evidence>
<dbReference type="HOGENOM" id="CLU_1222778_0_0_10"/>
<evidence type="ECO:0008006" key="4">
    <source>
        <dbReference type="Google" id="ProtNLM"/>
    </source>
</evidence>
<gene>
    <name evidence="2" type="ordered locus">Bacsa_3683</name>
</gene>
<keyword evidence="3" id="KW-1185">Reference proteome</keyword>
<organism evidence="2 3">
    <name type="scientific">Phocaeicola salanitronis (strain DSM 18170 / JCM 13657 / CCUG 60908 / BL78)</name>
    <name type="common">Bacteroides salanitronis</name>
    <dbReference type="NCBI Taxonomy" id="667015"/>
    <lineage>
        <taxon>Bacteria</taxon>
        <taxon>Pseudomonadati</taxon>
        <taxon>Bacteroidota</taxon>
        <taxon>Bacteroidia</taxon>
        <taxon>Bacteroidales</taxon>
        <taxon>Bacteroidaceae</taxon>
        <taxon>Phocaeicola</taxon>
    </lineage>
</organism>
<proteinExistence type="predicted"/>
<dbReference type="AlphaFoldDB" id="F0R983"/>
<dbReference type="OrthoDB" id="1410632at2"/>
<dbReference type="EMBL" id="CP002531">
    <property type="protein sequence ID" value="ADY38204.1"/>
    <property type="molecule type" value="Genomic_DNA"/>
</dbReference>
<name>F0R983_PHOSB</name>
<dbReference type="RefSeq" id="WP_013619557.1">
    <property type="nucleotide sequence ID" value="NC_015165.1"/>
</dbReference>
<geneLocation type="plasmid" evidence="2 3">
    <name>pBACSA01</name>
</geneLocation>
<reference evidence="3" key="1">
    <citation type="journal article" date="2011" name="Stand. Genomic Sci.">
        <title>Complete genome sequence of Bacteroides salanitronis type strain (BL78).</title>
        <authorList>
            <person name="Gronow S."/>
            <person name="Held B."/>
            <person name="Lucas S."/>
            <person name="Lapidus A."/>
            <person name="Del Rio T.G."/>
            <person name="Nolan M."/>
            <person name="Tice H."/>
            <person name="Deshpande S."/>
            <person name="Cheng J.F."/>
            <person name="Pitluck S."/>
            <person name="Liolios K."/>
            <person name="Pagani I."/>
            <person name="Ivanova N."/>
            <person name="Mavromatis K."/>
            <person name="Pati A."/>
            <person name="Tapia R."/>
            <person name="Han C."/>
            <person name="Goodwin L."/>
            <person name="Chen A."/>
            <person name="Palaniappan K."/>
            <person name="Land M."/>
            <person name="Hauser L."/>
            <person name="Chang Y.J."/>
            <person name="Jeffries C.D."/>
            <person name="Brambilla E.M."/>
            <person name="Rohde M."/>
            <person name="Goker M."/>
            <person name="Detter J.C."/>
            <person name="Woyke T."/>
            <person name="Bristow J."/>
            <person name="Markowitz V."/>
            <person name="Hugenholtz P."/>
            <person name="Kyrpides N.C."/>
            <person name="Klenk H.P."/>
            <person name="Eisen J.A."/>
        </authorList>
    </citation>
    <scope>NUCLEOTIDE SEQUENCE [LARGE SCALE GENOMIC DNA]</scope>
    <source>
        <strain evidence="3">DSM 18170</strain>
    </source>
</reference>